<keyword evidence="15" id="KW-1185">Reference proteome</keyword>
<evidence type="ECO:0000256" key="11">
    <source>
        <dbReference type="SAM" id="Phobius"/>
    </source>
</evidence>
<evidence type="ECO:0000259" key="12">
    <source>
        <dbReference type="PROSITE" id="PS50259"/>
    </source>
</evidence>
<keyword evidence="9" id="KW-0325">Glycoprotein</keyword>
<reference evidence="13" key="1">
    <citation type="submission" date="2021-02" db="EMBL/GenBank/DDBJ databases">
        <authorList>
            <person name="Nowell W R."/>
        </authorList>
    </citation>
    <scope>NUCLEOTIDE SEQUENCE</scope>
</reference>
<name>A0A814F9N3_9BILA</name>
<dbReference type="InterPro" id="IPR001828">
    <property type="entry name" value="ANF_lig-bd_rcpt"/>
</dbReference>
<dbReference type="Gene3D" id="3.40.50.2300">
    <property type="match status" value="2"/>
</dbReference>
<evidence type="ECO:0000256" key="8">
    <source>
        <dbReference type="ARBA" id="ARBA00023170"/>
    </source>
</evidence>
<dbReference type="PROSITE" id="PS50259">
    <property type="entry name" value="G_PROTEIN_RECEP_F3_4"/>
    <property type="match status" value="1"/>
</dbReference>
<dbReference type="OrthoDB" id="425344at2759"/>
<dbReference type="PANTHER" id="PTHR24060">
    <property type="entry name" value="METABOTROPIC GLUTAMATE RECEPTOR"/>
    <property type="match status" value="1"/>
</dbReference>
<keyword evidence="7 11" id="KW-0472">Membrane</keyword>
<feature type="transmembrane region" description="Helical" evidence="11">
    <location>
        <begin position="538"/>
        <end position="557"/>
    </location>
</feature>
<evidence type="ECO:0000313" key="13">
    <source>
        <dbReference type="EMBL" id="CAF0977732.1"/>
    </source>
</evidence>
<dbReference type="Pfam" id="PF01094">
    <property type="entry name" value="ANF_receptor"/>
    <property type="match status" value="2"/>
</dbReference>
<keyword evidence="3 11" id="KW-0812">Transmembrane</keyword>
<proteinExistence type="predicted"/>
<gene>
    <name evidence="13" type="ORF">GPM918_LOCUS12585</name>
    <name evidence="14" type="ORF">SRO942_LOCUS12585</name>
</gene>
<sequence>MEIERVLNAMLFFSAATALFLVFTTISRRIINCQWTNFRVAHSPPYANVYLQGDVILGGFFPVHQPPLFDSATATSCGSIKKDRGIQRLEAMLFALDVVNLKKNKLMSSLLGKTDTKFGALIYDSCDYESYAVERAMNILLPNIHCFPEKKNDEKSTLPVVGVIGSASSVVSMAIADILRLAEIPQISYASTSSELSQKPRFQYFSRVVPPDTYQAEAVVEIIQFLNWTYVAVIKETGSYGERLTDDFKAKLKNKNFDSYFESLRPSTNIRNPFFIEYWEQTFKCKFNDTSSTIFNENFTRICTGYVHYVVDAVFALVIAAQKLINEKCKTDSLCDDFFPINGTQLLSILRNISYKNDLSQRNIRFTDQGDGIGTYDIFQYQVIDDSGKLGYVTIGDFSDNDGTGEHVHIDLQKVKWFDHDDDGVAAIPLSYCSPSCNPGHIRTASDSQQCCWTCAPCKSFEIAINDTECLPCSDKEKPNINSTKCVKVEEEYLSIQNVIAWPAIILSSIGLLMAVYTILIFIRFGRTPIIKASSRELCYLLLTGICFCHLCVWPLVLKPHIITCFLIRISVGLSLTICLAALLTKTNRLARIFNSTASRGLKQPSCLSPRSQIGLCGGIVSFQLIGVILWIVIVPPSVKQKSEEKHNQRRIIRVCQTDNEYIVFSLIYNMVLVICCTLYAIKTRHIPENFNEAKHIGFAMYSVCIIWMAFLLIFFGVRSSENWFRIQLVSLAICLSLSATVILFKTTLETSTATNNMENSILNSKQQTLSENISNDRGKQNSIRHRLPSTDYSEVTMCSKSDSAGFGDEIQMLNGACTDAERRIIPTCYSVFQPSTSVIPGNSAESTELIPKRIENPWKKIGNVRIKCDSAPQEEHIQAEHVTFV</sequence>
<dbReference type="InterPro" id="IPR050726">
    <property type="entry name" value="mGluR"/>
</dbReference>
<keyword evidence="5 11" id="KW-1133">Transmembrane helix</keyword>
<dbReference type="PRINTS" id="PR00248">
    <property type="entry name" value="GPCRMGR"/>
</dbReference>
<feature type="transmembrane region" description="Helical" evidence="11">
    <location>
        <begin position="724"/>
        <end position="745"/>
    </location>
</feature>
<evidence type="ECO:0000256" key="2">
    <source>
        <dbReference type="ARBA" id="ARBA00022475"/>
    </source>
</evidence>
<feature type="transmembrane region" description="Helical" evidence="11">
    <location>
        <begin position="563"/>
        <end position="584"/>
    </location>
</feature>
<dbReference type="Proteomes" id="UP000681722">
    <property type="component" value="Unassembled WGS sequence"/>
</dbReference>
<protein>
    <recommendedName>
        <fullName evidence="12">G-protein coupled receptors family 3 profile domain-containing protein</fullName>
    </recommendedName>
</protein>
<evidence type="ECO:0000256" key="10">
    <source>
        <dbReference type="ARBA" id="ARBA00023224"/>
    </source>
</evidence>
<keyword evidence="2" id="KW-1003">Cell membrane</keyword>
<dbReference type="InterPro" id="IPR028082">
    <property type="entry name" value="Peripla_BP_I"/>
</dbReference>
<organism evidence="13 15">
    <name type="scientific">Didymodactylos carnosus</name>
    <dbReference type="NCBI Taxonomy" id="1234261"/>
    <lineage>
        <taxon>Eukaryota</taxon>
        <taxon>Metazoa</taxon>
        <taxon>Spiralia</taxon>
        <taxon>Gnathifera</taxon>
        <taxon>Rotifera</taxon>
        <taxon>Eurotatoria</taxon>
        <taxon>Bdelloidea</taxon>
        <taxon>Philodinida</taxon>
        <taxon>Philodinidae</taxon>
        <taxon>Didymodactylos</taxon>
    </lineage>
</organism>
<keyword evidence="8" id="KW-0675">Receptor</keyword>
<evidence type="ECO:0000256" key="9">
    <source>
        <dbReference type="ARBA" id="ARBA00023180"/>
    </source>
</evidence>
<feature type="transmembrane region" description="Helical" evidence="11">
    <location>
        <begin position="500"/>
        <end position="526"/>
    </location>
</feature>
<dbReference type="Proteomes" id="UP000663829">
    <property type="component" value="Unassembled WGS sequence"/>
</dbReference>
<dbReference type="GO" id="GO:0005886">
    <property type="term" value="C:plasma membrane"/>
    <property type="evidence" value="ECO:0007669"/>
    <property type="project" value="UniProtKB-SubCell"/>
</dbReference>
<keyword evidence="10" id="KW-0807">Transducer</keyword>
<dbReference type="InterPro" id="IPR011500">
    <property type="entry name" value="GPCR_3_9-Cys_dom"/>
</dbReference>
<dbReference type="Pfam" id="PF07562">
    <property type="entry name" value="NCD3G"/>
    <property type="match status" value="1"/>
</dbReference>
<evidence type="ECO:0000256" key="4">
    <source>
        <dbReference type="ARBA" id="ARBA00022729"/>
    </source>
</evidence>
<feature type="transmembrane region" description="Helical" evidence="11">
    <location>
        <begin position="694"/>
        <end position="718"/>
    </location>
</feature>
<dbReference type="AlphaFoldDB" id="A0A814F9N3"/>
<feature type="transmembrane region" description="Helical" evidence="11">
    <location>
        <begin position="614"/>
        <end position="634"/>
    </location>
</feature>
<accession>A0A814F9N3</accession>
<keyword evidence="6" id="KW-0297">G-protein coupled receptor</keyword>
<comment type="caution">
    <text evidence="13">The sequence shown here is derived from an EMBL/GenBank/DDBJ whole genome shotgun (WGS) entry which is preliminary data.</text>
</comment>
<dbReference type="InterPro" id="IPR038550">
    <property type="entry name" value="GPCR_3_9-Cys_sf"/>
</dbReference>
<dbReference type="Gene3D" id="2.10.50.30">
    <property type="entry name" value="GPCR, family 3, nine cysteines domain"/>
    <property type="match status" value="1"/>
</dbReference>
<evidence type="ECO:0000256" key="6">
    <source>
        <dbReference type="ARBA" id="ARBA00023040"/>
    </source>
</evidence>
<evidence type="ECO:0000256" key="7">
    <source>
        <dbReference type="ARBA" id="ARBA00023136"/>
    </source>
</evidence>
<dbReference type="EMBL" id="CAJOBC010002773">
    <property type="protein sequence ID" value="CAF3750567.1"/>
    <property type="molecule type" value="Genomic_DNA"/>
</dbReference>
<keyword evidence="4" id="KW-0732">Signal</keyword>
<dbReference type="SUPFAM" id="SSF53822">
    <property type="entry name" value="Periplasmic binding protein-like I"/>
    <property type="match status" value="1"/>
</dbReference>
<evidence type="ECO:0000313" key="15">
    <source>
        <dbReference type="Proteomes" id="UP000663829"/>
    </source>
</evidence>
<evidence type="ECO:0000256" key="1">
    <source>
        <dbReference type="ARBA" id="ARBA00004651"/>
    </source>
</evidence>
<feature type="transmembrane region" description="Helical" evidence="11">
    <location>
        <begin position="662"/>
        <end position="682"/>
    </location>
</feature>
<dbReference type="InterPro" id="IPR017978">
    <property type="entry name" value="GPCR_3_C"/>
</dbReference>
<dbReference type="EMBL" id="CAJNOQ010002773">
    <property type="protein sequence ID" value="CAF0977732.1"/>
    <property type="molecule type" value="Genomic_DNA"/>
</dbReference>
<evidence type="ECO:0000256" key="3">
    <source>
        <dbReference type="ARBA" id="ARBA00022692"/>
    </source>
</evidence>
<dbReference type="InterPro" id="IPR000337">
    <property type="entry name" value="GPCR_3"/>
</dbReference>
<feature type="domain" description="G-protein coupled receptors family 3 profile" evidence="12">
    <location>
        <begin position="500"/>
        <end position="744"/>
    </location>
</feature>
<dbReference type="GO" id="GO:0004930">
    <property type="term" value="F:G protein-coupled receptor activity"/>
    <property type="evidence" value="ECO:0007669"/>
    <property type="project" value="UniProtKB-KW"/>
</dbReference>
<comment type="subcellular location">
    <subcellularLocation>
        <location evidence="1">Cell membrane</location>
        <topology evidence="1">Multi-pass membrane protein</topology>
    </subcellularLocation>
</comment>
<evidence type="ECO:0000313" key="14">
    <source>
        <dbReference type="EMBL" id="CAF3750567.1"/>
    </source>
</evidence>
<dbReference type="Pfam" id="PF00003">
    <property type="entry name" value="7tm_3"/>
    <property type="match status" value="1"/>
</dbReference>
<dbReference type="FunFam" id="2.10.50.30:FF:000004">
    <property type="entry name" value="Taste receptor type 1 member 3-like protein"/>
    <property type="match status" value="1"/>
</dbReference>
<evidence type="ECO:0000256" key="5">
    <source>
        <dbReference type="ARBA" id="ARBA00022989"/>
    </source>
</evidence>